<feature type="region of interest" description="Disordered" evidence="1">
    <location>
        <begin position="172"/>
        <end position="217"/>
    </location>
</feature>
<dbReference type="Proteomes" id="UP001178461">
    <property type="component" value="Chromosome 16"/>
</dbReference>
<evidence type="ECO:0000256" key="1">
    <source>
        <dbReference type="SAM" id="MobiDB-lite"/>
    </source>
</evidence>
<gene>
    <name evidence="2" type="ORF">PODLI_1B035625</name>
</gene>
<feature type="compositionally biased region" description="Basic and acidic residues" evidence="1">
    <location>
        <begin position="14"/>
        <end position="40"/>
    </location>
</feature>
<accession>A0AA35LLS4</accession>
<protein>
    <submittedName>
        <fullName evidence="2">Uncharacterized protein</fullName>
    </submittedName>
</protein>
<proteinExistence type="predicted"/>
<sequence length="217" mass="24047">MKCWFSCNHRCRRSRYEEDHRLSEIREEGKREKGKQEGGPKETAVGEGCPPRRVPRAEPQPDGAVEDGDDPESPAKAPQPLGTLPSKEAPGEAHPPSSQPAPSFPIPHHEILGFIQELGAAQERQSCHRRERKKDLRSCHDCLKSVKTLKENLQEVQGRLWKVEAKLGIRVPPHELELEEDEKEPPKEGGGEGEESPLAWAPLPVPPQPGGGAEGSW</sequence>
<reference evidence="2" key="1">
    <citation type="submission" date="2022-12" db="EMBL/GenBank/DDBJ databases">
        <authorList>
            <person name="Alioto T."/>
            <person name="Alioto T."/>
            <person name="Gomez Garrido J."/>
        </authorList>
    </citation>
    <scope>NUCLEOTIDE SEQUENCE</scope>
</reference>
<evidence type="ECO:0000313" key="3">
    <source>
        <dbReference type="Proteomes" id="UP001178461"/>
    </source>
</evidence>
<name>A0AA35LLS4_9SAUR</name>
<organism evidence="2 3">
    <name type="scientific">Podarcis lilfordi</name>
    <name type="common">Lilford's wall lizard</name>
    <dbReference type="NCBI Taxonomy" id="74358"/>
    <lineage>
        <taxon>Eukaryota</taxon>
        <taxon>Metazoa</taxon>
        <taxon>Chordata</taxon>
        <taxon>Craniata</taxon>
        <taxon>Vertebrata</taxon>
        <taxon>Euteleostomi</taxon>
        <taxon>Lepidosauria</taxon>
        <taxon>Squamata</taxon>
        <taxon>Bifurcata</taxon>
        <taxon>Unidentata</taxon>
        <taxon>Episquamata</taxon>
        <taxon>Laterata</taxon>
        <taxon>Lacertibaenia</taxon>
        <taxon>Lacertidae</taxon>
        <taxon>Podarcis</taxon>
    </lineage>
</organism>
<feature type="region of interest" description="Disordered" evidence="1">
    <location>
        <begin position="14"/>
        <end position="108"/>
    </location>
</feature>
<evidence type="ECO:0000313" key="2">
    <source>
        <dbReference type="EMBL" id="CAI5798645.1"/>
    </source>
</evidence>
<keyword evidence="3" id="KW-1185">Reference proteome</keyword>
<dbReference type="EMBL" id="OX395143">
    <property type="protein sequence ID" value="CAI5798645.1"/>
    <property type="molecule type" value="Genomic_DNA"/>
</dbReference>
<dbReference type="AlphaFoldDB" id="A0AA35LLS4"/>